<sequence length="174" mass="19951">MTPEDAHSFESSPQHLNSLRAFDVLGRFLDEDGWYPRRVKEKYSYSMIYSGRHGDLRCFAIIRVNEEEFIFYAIAPIKVPEEVRPAVAEYLTRANYGLRIGNFELDFTDGEVRYKSSLGFAGQELTVDLISNAIYPAVHTMDRYLPGLLRVSYGGATPFEAIEEVEGYMQDKEE</sequence>
<dbReference type="InterPro" id="IPR019660">
    <property type="entry name" value="Put_sensory_transdc_reg_YbjN"/>
</dbReference>
<gene>
    <name evidence="1" type="ORF">ENT37_00120</name>
</gene>
<comment type="caution">
    <text evidence="1">The sequence shown here is derived from an EMBL/GenBank/DDBJ whole genome shotgun (WGS) entry which is preliminary data.</text>
</comment>
<reference evidence="1" key="1">
    <citation type="journal article" date="2020" name="mSystems">
        <title>Genome- and Community-Level Interaction Insights into Carbon Utilization and Element Cycling Functions of Hydrothermarchaeota in Hydrothermal Sediment.</title>
        <authorList>
            <person name="Zhou Z."/>
            <person name="Liu Y."/>
            <person name="Xu W."/>
            <person name="Pan J."/>
            <person name="Luo Z.H."/>
            <person name="Li M."/>
        </authorList>
    </citation>
    <scope>NUCLEOTIDE SEQUENCE [LARGE SCALE GENOMIC DNA]</scope>
    <source>
        <strain evidence="1">SpSt-573</strain>
    </source>
</reference>
<evidence type="ECO:0000313" key="1">
    <source>
        <dbReference type="EMBL" id="HGS20257.1"/>
    </source>
</evidence>
<proteinExistence type="predicted"/>
<organism evidence="1">
    <name type="scientific">Anaerolinea thermolimosa</name>
    <dbReference type="NCBI Taxonomy" id="229919"/>
    <lineage>
        <taxon>Bacteria</taxon>
        <taxon>Bacillati</taxon>
        <taxon>Chloroflexota</taxon>
        <taxon>Anaerolineae</taxon>
        <taxon>Anaerolineales</taxon>
        <taxon>Anaerolineaceae</taxon>
        <taxon>Anaerolinea</taxon>
    </lineage>
</organism>
<dbReference type="EMBL" id="DSYK01000005">
    <property type="protein sequence ID" value="HGS20257.1"/>
    <property type="molecule type" value="Genomic_DNA"/>
</dbReference>
<accession>A0A7C4KGW3</accession>
<dbReference type="CDD" id="cd17033">
    <property type="entry name" value="DR1245-like"/>
    <property type="match status" value="1"/>
</dbReference>
<dbReference type="Pfam" id="PF10722">
    <property type="entry name" value="YbjN"/>
    <property type="match status" value="1"/>
</dbReference>
<name>A0A7C4KGW3_9CHLR</name>
<dbReference type="AlphaFoldDB" id="A0A7C4KGW3"/>
<protein>
    <submittedName>
        <fullName evidence="1">YbjN domain-containing protein</fullName>
    </submittedName>
</protein>